<dbReference type="PANTHER" id="PTHR47506:SF1">
    <property type="entry name" value="HTH-TYPE TRANSCRIPTIONAL REGULATOR YJDC"/>
    <property type="match status" value="1"/>
</dbReference>
<dbReference type="GO" id="GO:0003677">
    <property type="term" value="F:DNA binding"/>
    <property type="evidence" value="ECO:0007669"/>
    <property type="project" value="UniProtKB-UniRule"/>
</dbReference>
<keyword evidence="1" id="KW-0805">Transcription regulation</keyword>
<evidence type="ECO:0000256" key="2">
    <source>
        <dbReference type="ARBA" id="ARBA00023125"/>
    </source>
</evidence>
<dbReference type="PANTHER" id="PTHR47506">
    <property type="entry name" value="TRANSCRIPTIONAL REGULATORY PROTEIN"/>
    <property type="match status" value="1"/>
</dbReference>
<dbReference type="AlphaFoldDB" id="A0A2I2L0E8"/>
<dbReference type="Gene3D" id="1.10.357.10">
    <property type="entry name" value="Tetracycline Repressor, domain 2"/>
    <property type="match status" value="1"/>
</dbReference>
<feature type="DNA-binding region" description="H-T-H motif" evidence="4">
    <location>
        <begin position="42"/>
        <end position="61"/>
    </location>
</feature>
<dbReference type="Pfam" id="PF16925">
    <property type="entry name" value="TetR_C_13"/>
    <property type="match status" value="1"/>
</dbReference>
<evidence type="ECO:0000256" key="3">
    <source>
        <dbReference type="ARBA" id="ARBA00023163"/>
    </source>
</evidence>
<keyword evidence="7" id="KW-1185">Reference proteome</keyword>
<feature type="domain" description="HTH tetR-type" evidence="5">
    <location>
        <begin position="19"/>
        <end position="79"/>
    </location>
</feature>
<evidence type="ECO:0000259" key="5">
    <source>
        <dbReference type="PROSITE" id="PS50977"/>
    </source>
</evidence>
<dbReference type="PROSITE" id="PS50977">
    <property type="entry name" value="HTH_TETR_2"/>
    <property type="match status" value="1"/>
</dbReference>
<name>A0A2I2L0E8_9ACTN</name>
<dbReference type="InterPro" id="IPR036271">
    <property type="entry name" value="Tet_transcr_reg_TetR-rel_C_sf"/>
</dbReference>
<proteinExistence type="predicted"/>
<dbReference type="InterPro" id="IPR011075">
    <property type="entry name" value="TetR_C"/>
</dbReference>
<evidence type="ECO:0000256" key="4">
    <source>
        <dbReference type="PROSITE-ProRule" id="PRU00335"/>
    </source>
</evidence>
<evidence type="ECO:0000256" key="1">
    <source>
        <dbReference type="ARBA" id="ARBA00023015"/>
    </source>
</evidence>
<dbReference type="OrthoDB" id="4214267at2"/>
<sequence>MIAILGGVTNIEPIHRGGRGARDRILRAAAELFARDGIHATGIARLTDVAHVSTRTLYQHFPSKDAIVAAYLRRFITETPVPAVAQLARDDLDPRARLLALFLEPAPPPDGVVRGCPFHNAAVETAGTMPEVAELVEQHKRTFTHRLAEVAAEAGARDPETLARQLALLFEGARALSTSLNDTRPVQDAHELAKTLIDQAITPSQRPG</sequence>
<accession>A0A2I2L0E8</accession>
<organism evidence="6 7">
    <name type="scientific">Frankia canadensis</name>
    <dbReference type="NCBI Taxonomy" id="1836972"/>
    <lineage>
        <taxon>Bacteria</taxon>
        <taxon>Bacillati</taxon>
        <taxon>Actinomycetota</taxon>
        <taxon>Actinomycetes</taxon>
        <taxon>Frankiales</taxon>
        <taxon>Frankiaceae</taxon>
        <taxon>Frankia</taxon>
    </lineage>
</organism>
<dbReference type="InterPro" id="IPR009057">
    <property type="entry name" value="Homeodomain-like_sf"/>
</dbReference>
<dbReference type="Proteomes" id="UP000234331">
    <property type="component" value="Unassembled WGS sequence"/>
</dbReference>
<dbReference type="InterPro" id="IPR001647">
    <property type="entry name" value="HTH_TetR"/>
</dbReference>
<keyword evidence="3" id="KW-0804">Transcription</keyword>
<dbReference type="SUPFAM" id="SSF46689">
    <property type="entry name" value="Homeodomain-like"/>
    <property type="match status" value="1"/>
</dbReference>
<dbReference type="EMBL" id="FZMO01000535">
    <property type="protein sequence ID" value="SNQ51379.1"/>
    <property type="molecule type" value="Genomic_DNA"/>
</dbReference>
<keyword evidence="2 4" id="KW-0238">DNA-binding</keyword>
<dbReference type="Pfam" id="PF00440">
    <property type="entry name" value="TetR_N"/>
    <property type="match status" value="1"/>
</dbReference>
<protein>
    <submittedName>
        <fullName evidence="6">TetR family transcriptional regulator</fullName>
    </submittedName>
</protein>
<dbReference type="PRINTS" id="PR00455">
    <property type="entry name" value="HTHTETR"/>
</dbReference>
<evidence type="ECO:0000313" key="7">
    <source>
        <dbReference type="Proteomes" id="UP000234331"/>
    </source>
</evidence>
<reference evidence="6 7" key="1">
    <citation type="submission" date="2017-06" db="EMBL/GenBank/DDBJ databases">
        <authorList>
            <person name="Kim H.J."/>
            <person name="Triplett B.A."/>
        </authorList>
    </citation>
    <scope>NUCLEOTIDE SEQUENCE [LARGE SCALE GENOMIC DNA]</scope>
    <source>
        <strain evidence="6">FRACA_ARgP5</strain>
    </source>
</reference>
<dbReference type="RefSeq" id="WP_101835248.1">
    <property type="nucleotide sequence ID" value="NZ_FZMO01000535.1"/>
</dbReference>
<evidence type="ECO:0000313" key="6">
    <source>
        <dbReference type="EMBL" id="SNQ51379.1"/>
    </source>
</evidence>
<dbReference type="SUPFAM" id="SSF48498">
    <property type="entry name" value="Tetracyclin repressor-like, C-terminal domain"/>
    <property type="match status" value="1"/>
</dbReference>
<gene>
    <name evidence="6" type="ORF">FRACA_690014</name>
</gene>